<organism evidence="2 3">
    <name type="scientific">Trichinella spiralis</name>
    <name type="common">Trichina worm</name>
    <dbReference type="NCBI Taxonomy" id="6334"/>
    <lineage>
        <taxon>Eukaryota</taxon>
        <taxon>Metazoa</taxon>
        <taxon>Ecdysozoa</taxon>
        <taxon>Nematoda</taxon>
        <taxon>Enoplea</taxon>
        <taxon>Dorylaimia</taxon>
        <taxon>Trichinellida</taxon>
        <taxon>Trichinellidae</taxon>
        <taxon>Trichinella</taxon>
    </lineage>
</organism>
<evidence type="ECO:0000313" key="2">
    <source>
        <dbReference type="EMBL" id="KAL1242378.1"/>
    </source>
</evidence>
<feature type="transmembrane region" description="Helical" evidence="1">
    <location>
        <begin position="142"/>
        <end position="159"/>
    </location>
</feature>
<dbReference type="EMBL" id="JBEUSY010000207">
    <property type="protein sequence ID" value="KAL1242378.1"/>
    <property type="molecule type" value="Genomic_DNA"/>
</dbReference>
<name>A0ABR3KP08_TRISP</name>
<keyword evidence="1" id="KW-0812">Transmembrane</keyword>
<comment type="caution">
    <text evidence="2">The sequence shown here is derived from an EMBL/GenBank/DDBJ whole genome shotgun (WGS) entry which is preliminary data.</text>
</comment>
<reference evidence="2 3" key="1">
    <citation type="submission" date="2024-07" db="EMBL/GenBank/DDBJ databases">
        <title>Enhanced genomic and transcriptomic resources for Trichinella pseudospiralis and T. spiralis underpin the discovery of pronounced molecular differences between stages and species.</title>
        <authorList>
            <person name="Pasi K.K."/>
            <person name="La Rosa G."/>
            <person name="Gomez-Morales M.A."/>
            <person name="Tosini F."/>
            <person name="Sumanam S."/>
            <person name="Young N.D."/>
            <person name="Chang B.C."/>
            <person name="Robin G.B."/>
        </authorList>
    </citation>
    <scope>NUCLEOTIDE SEQUENCE [LARGE SCALE GENOMIC DNA]</scope>
    <source>
        <strain evidence="2">ISS534</strain>
    </source>
</reference>
<proteinExistence type="predicted"/>
<sequence length="160" mass="19115">MVRELKIKYENKAEALQYIHEHCIPETDKLLQEACFYRKKLLREYEQVMTTVYNDRIKLLTEPQTILHAQTLKNVQGIKDQMMQLETNYTDEMIIKAKEQIVEAARAKDMAIEFVSGFFNFVCCSVVRCRIVELLLKWNRRTFFMMIFFVLFVFLLLLLA</sequence>
<accession>A0ABR3KP08</accession>
<evidence type="ECO:0000256" key="1">
    <source>
        <dbReference type="SAM" id="Phobius"/>
    </source>
</evidence>
<keyword evidence="1" id="KW-1133">Transmembrane helix</keyword>
<protein>
    <submittedName>
        <fullName evidence="2">DNA gyrase subunit</fullName>
    </submittedName>
</protein>
<dbReference type="Proteomes" id="UP001558632">
    <property type="component" value="Unassembled WGS sequence"/>
</dbReference>
<evidence type="ECO:0000313" key="3">
    <source>
        <dbReference type="Proteomes" id="UP001558632"/>
    </source>
</evidence>
<gene>
    <name evidence="2" type="ORF">TSPI_00534</name>
</gene>
<keyword evidence="1" id="KW-0472">Membrane</keyword>
<keyword evidence="3" id="KW-1185">Reference proteome</keyword>